<comment type="caution">
    <text evidence="7">The sequence shown here is derived from an EMBL/GenBank/DDBJ whole genome shotgun (WGS) entry which is preliminary data.</text>
</comment>
<dbReference type="RefSeq" id="WP_077664678.1">
    <property type="nucleotide sequence ID" value="NZ_JALJCU010000021.1"/>
</dbReference>
<accession>A0AAW5LC92</accession>
<keyword evidence="2" id="KW-1003">Cell membrane</keyword>
<feature type="transmembrane region" description="Helical" evidence="6">
    <location>
        <begin position="49"/>
        <end position="67"/>
    </location>
</feature>
<feature type="transmembrane region" description="Helical" evidence="6">
    <location>
        <begin position="445"/>
        <end position="465"/>
    </location>
</feature>
<evidence type="ECO:0000256" key="4">
    <source>
        <dbReference type="ARBA" id="ARBA00022989"/>
    </source>
</evidence>
<evidence type="ECO:0000313" key="7">
    <source>
        <dbReference type="EMBL" id="MCQ9121680.1"/>
    </source>
</evidence>
<keyword evidence="3 6" id="KW-0812">Transmembrane</keyword>
<dbReference type="Proteomes" id="UP001206350">
    <property type="component" value="Unassembled WGS sequence"/>
</dbReference>
<organism evidence="7 8">
    <name type="scientific">Rodentibacter pneumotropicus</name>
    <dbReference type="NCBI Taxonomy" id="758"/>
    <lineage>
        <taxon>Bacteria</taxon>
        <taxon>Pseudomonadati</taxon>
        <taxon>Pseudomonadota</taxon>
        <taxon>Gammaproteobacteria</taxon>
        <taxon>Pasteurellales</taxon>
        <taxon>Pasteurellaceae</taxon>
        <taxon>Rodentibacter</taxon>
    </lineage>
</organism>
<feature type="transmembrane region" description="Helical" evidence="6">
    <location>
        <begin position="417"/>
        <end position="439"/>
    </location>
</feature>
<evidence type="ECO:0000313" key="8">
    <source>
        <dbReference type="Proteomes" id="UP001206350"/>
    </source>
</evidence>
<name>A0AAW5LC92_9PAST</name>
<comment type="subcellular location">
    <subcellularLocation>
        <location evidence="1">Cell membrane</location>
        <topology evidence="1">Multi-pass membrane protein</topology>
    </subcellularLocation>
</comment>
<dbReference type="PANTHER" id="PTHR30250:SF11">
    <property type="entry name" value="O-ANTIGEN TRANSPORTER-RELATED"/>
    <property type="match status" value="1"/>
</dbReference>
<feature type="transmembrane region" description="Helical" evidence="6">
    <location>
        <begin position="145"/>
        <end position="165"/>
    </location>
</feature>
<dbReference type="EMBL" id="JALJCU010000021">
    <property type="protein sequence ID" value="MCQ9121680.1"/>
    <property type="molecule type" value="Genomic_DNA"/>
</dbReference>
<keyword evidence="4 6" id="KW-1133">Transmembrane helix</keyword>
<feature type="transmembrane region" description="Helical" evidence="6">
    <location>
        <begin position="87"/>
        <end position="109"/>
    </location>
</feature>
<evidence type="ECO:0000256" key="5">
    <source>
        <dbReference type="ARBA" id="ARBA00023136"/>
    </source>
</evidence>
<feature type="transmembrane region" description="Helical" evidence="6">
    <location>
        <begin position="358"/>
        <end position="380"/>
    </location>
</feature>
<feature type="transmembrane region" description="Helical" evidence="6">
    <location>
        <begin position="7"/>
        <end position="29"/>
    </location>
</feature>
<feature type="transmembrane region" description="Helical" evidence="6">
    <location>
        <begin position="171"/>
        <end position="193"/>
    </location>
</feature>
<dbReference type="Pfam" id="PF01943">
    <property type="entry name" value="Polysacc_synt"/>
    <property type="match status" value="1"/>
</dbReference>
<protein>
    <submittedName>
        <fullName evidence="7">Polysaccharide biosynthesis C-terminal domain-containing protein</fullName>
    </submittedName>
</protein>
<dbReference type="InterPro" id="IPR002797">
    <property type="entry name" value="Polysacc_synth"/>
</dbReference>
<dbReference type="PANTHER" id="PTHR30250">
    <property type="entry name" value="PST FAMILY PREDICTED COLANIC ACID TRANSPORTER"/>
    <property type="match status" value="1"/>
</dbReference>
<feature type="transmembrane region" description="Helical" evidence="6">
    <location>
        <begin position="329"/>
        <end position="351"/>
    </location>
</feature>
<keyword evidence="5 6" id="KW-0472">Membrane</keyword>
<feature type="transmembrane region" description="Helical" evidence="6">
    <location>
        <begin position="115"/>
        <end position="138"/>
    </location>
</feature>
<feature type="transmembrane region" description="Helical" evidence="6">
    <location>
        <begin position="289"/>
        <end position="309"/>
    </location>
</feature>
<gene>
    <name evidence="7" type="ORF">MUU45_001234</name>
</gene>
<evidence type="ECO:0000256" key="1">
    <source>
        <dbReference type="ARBA" id="ARBA00004651"/>
    </source>
</evidence>
<reference evidence="7 8" key="1">
    <citation type="journal article" date="2022" name="Microbiol. Spectr.">
        <title>Microbiota of the Pregnant Mouse: Characterization of the Bacterial Communities in the Oral Cavity, Lung, Intestine, and Vagina through Culture and DNA Sequencing.</title>
        <authorList>
            <person name="Greenberg J.M."/>
            <person name="Romero R."/>
            <person name="Winters A.D."/>
            <person name="Galaz J."/>
            <person name="Garcia-Flores V."/>
            <person name="Arenas-Hernandez M."/>
            <person name="Panzer J."/>
            <person name="Shaffer Z."/>
            <person name="Kracht D.J."/>
            <person name="Gomez-Lopez N."/>
            <person name="Theis K.R."/>
        </authorList>
    </citation>
    <scope>NUCLEOTIDE SEQUENCE [LARGE SCALE GENOMIC DNA]</scope>
    <source>
        <strain evidence="7 8">MAC-C1-H1</strain>
    </source>
</reference>
<dbReference type="AlphaFoldDB" id="A0AAW5LC92"/>
<keyword evidence="8" id="KW-1185">Reference proteome</keyword>
<feature type="transmembrane region" description="Helical" evidence="6">
    <location>
        <begin position="386"/>
        <end position="405"/>
    </location>
</feature>
<dbReference type="GO" id="GO:0005886">
    <property type="term" value="C:plasma membrane"/>
    <property type="evidence" value="ECO:0007669"/>
    <property type="project" value="UniProtKB-SubCell"/>
</dbReference>
<feature type="transmembrane region" description="Helical" evidence="6">
    <location>
        <begin position="252"/>
        <end position="269"/>
    </location>
</feature>
<evidence type="ECO:0000256" key="2">
    <source>
        <dbReference type="ARBA" id="ARBA00022475"/>
    </source>
</evidence>
<evidence type="ECO:0000256" key="3">
    <source>
        <dbReference type="ARBA" id="ARBA00022692"/>
    </source>
</evidence>
<sequence length="484" mass="55837">MVRDNSIIINFVMRMLRILVGGGFTFFILKFSTNIFSPREIGEVDYANTIILYFSSIASLGINNYGIREIALTSHDKEKLSYSTIELLIIIFTTTLIGYVVLFLMIYGFGFFSNIKILLIIMSANILLMNLGVNWFYVGIEEQTFITIRFIIVRIVIAILLLVLVHDENDFITYVILYTCIEGGMGVLNMLFLPKRINFRINFRKLNLIKHISPLFTVFIGSISIIIYNQLNVIMLSSYYPDRVAFFSIPNQIIYFIVVLVTLLVPVLMPKVVQAINKKDYQVVERYSVLSLQYILFFSLPIIFYIMAMSEDLTLLLSSEDFLDAKEPLRYFSITILFVALNNFFGLQLLYSYNKEKVYSLVICIALILNVFLNFLLIPIYRENGVVISTVSAEILKSFILYIYCRRYLINVNLFSFRFFKYIVAGGGMLLSIVYLSYFKFSYEVNVLISFFIGSSVYLLILYLLKEELVILCIRKAAAFSSSS</sequence>
<feature type="transmembrane region" description="Helical" evidence="6">
    <location>
        <begin position="214"/>
        <end position="240"/>
    </location>
</feature>
<proteinExistence type="predicted"/>
<evidence type="ECO:0000256" key="6">
    <source>
        <dbReference type="SAM" id="Phobius"/>
    </source>
</evidence>
<dbReference type="InterPro" id="IPR050833">
    <property type="entry name" value="Poly_Biosynth_Transport"/>
</dbReference>